<evidence type="ECO:0000256" key="1">
    <source>
        <dbReference type="ARBA" id="ARBA00012513"/>
    </source>
</evidence>
<gene>
    <name evidence="9" type="ORF">KDK_55340</name>
</gene>
<dbReference type="AlphaFoldDB" id="A0A402ARK7"/>
<evidence type="ECO:0000256" key="4">
    <source>
        <dbReference type="ARBA" id="ARBA00022777"/>
    </source>
</evidence>
<feature type="compositionally biased region" description="Basic and acidic residues" evidence="6">
    <location>
        <begin position="230"/>
        <end position="239"/>
    </location>
</feature>
<dbReference type="PANTHER" id="PTHR43671:SF13">
    <property type="entry name" value="SERINE_THREONINE-PROTEIN KINASE NEK2"/>
    <property type="match status" value="1"/>
</dbReference>
<dbReference type="OrthoDB" id="137093at2"/>
<dbReference type="InterPro" id="IPR000719">
    <property type="entry name" value="Prot_kinase_dom"/>
</dbReference>
<evidence type="ECO:0000256" key="3">
    <source>
        <dbReference type="ARBA" id="ARBA00022741"/>
    </source>
</evidence>
<keyword evidence="7" id="KW-1133">Transmembrane helix</keyword>
<evidence type="ECO:0000256" key="5">
    <source>
        <dbReference type="ARBA" id="ARBA00022840"/>
    </source>
</evidence>
<evidence type="ECO:0000313" key="10">
    <source>
        <dbReference type="Proteomes" id="UP000287188"/>
    </source>
</evidence>
<feature type="region of interest" description="Disordered" evidence="6">
    <location>
        <begin position="227"/>
        <end position="326"/>
    </location>
</feature>
<keyword evidence="5" id="KW-0067">ATP-binding</keyword>
<keyword evidence="7" id="KW-0812">Transmembrane</keyword>
<evidence type="ECO:0000256" key="2">
    <source>
        <dbReference type="ARBA" id="ARBA00022679"/>
    </source>
</evidence>
<dbReference type="Pfam" id="PF00069">
    <property type="entry name" value="Pkinase"/>
    <property type="match status" value="1"/>
</dbReference>
<feature type="transmembrane region" description="Helical" evidence="7">
    <location>
        <begin position="331"/>
        <end position="352"/>
    </location>
</feature>
<comment type="caution">
    <text evidence="9">The sequence shown here is derived from an EMBL/GenBank/DDBJ whole genome shotgun (WGS) entry which is preliminary data.</text>
</comment>
<dbReference type="GO" id="GO:0005524">
    <property type="term" value="F:ATP binding"/>
    <property type="evidence" value="ECO:0007669"/>
    <property type="project" value="UniProtKB-KW"/>
</dbReference>
<dbReference type="SUPFAM" id="SSF56112">
    <property type="entry name" value="Protein kinase-like (PK-like)"/>
    <property type="match status" value="1"/>
</dbReference>
<proteinExistence type="predicted"/>
<dbReference type="EMBL" id="BIFS01000001">
    <property type="protein sequence ID" value="GCE21734.1"/>
    <property type="molecule type" value="Genomic_DNA"/>
</dbReference>
<evidence type="ECO:0000256" key="6">
    <source>
        <dbReference type="SAM" id="MobiDB-lite"/>
    </source>
</evidence>
<dbReference type="PROSITE" id="PS50011">
    <property type="entry name" value="PROTEIN_KINASE_DOM"/>
    <property type="match status" value="1"/>
</dbReference>
<organism evidence="9 10">
    <name type="scientific">Dictyobacter kobayashii</name>
    <dbReference type="NCBI Taxonomy" id="2014872"/>
    <lineage>
        <taxon>Bacteria</taxon>
        <taxon>Bacillati</taxon>
        <taxon>Chloroflexota</taxon>
        <taxon>Ktedonobacteria</taxon>
        <taxon>Ktedonobacterales</taxon>
        <taxon>Dictyobacteraceae</taxon>
        <taxon>Dictyobacter</taxon>
    </lineage>
</organism>
<feature type="region of interest" description="Disordered" evidence="6">
    <location>
        <begin position="163"/>
        <end position="212"/>
    </location>
</feature>
<feature type="region of interest" description="Disordered" evidence="6">
    <location>
        <begin position="1"/>
        <end position="24"/>
    </location>
</feature>
<dbReference type="Proteomes" id="UP000287188">
    <property type="component" value="Unassembled WGS sequence"/>
</dbReference>
<dbReference type="Gene3D" id="1.10.510.10">
    <property type="entry name" value="Transferase(Phosphotransferase) domain 1"/>
    <property type="match status" value="1"/>
</dbReference>
<sequence>MPGGLLRPFSGGDPPGFEAAEHSFSGPSGWGEQAILSDFGLAVEKDATHFTFAAGGTLPYMAPEQLRGRAEPASDIFALGVILYQLCTGRLPFKRSLVDLRNRAPIKPLIRPSELFELLPPDLDDVILRALTEDPRQRYVDALDFWDAVQEVISASTLHAISRQQSLHPPRQSSLSHPSLPSATPDGATRKPPTAANSIWSSPNLPGDMDDLAPDAIAYIDASEYELDSEAAHPPHQESDAAAYPSMPPRRNSDYKNTGTPARSSLRTSRGLNTSPGHAVPPANTGRAAVPPTRVLPPEAYSSSGQKAARSGGTGQSIPTRPRRPGRKLTIGLLVSALLILGLLLVLLTPIFPGLHTLTGMSAIFPGTANNPSGPTITIVPSSKTVTDNYVLQAVTTNPDPQQLQVSLHNLTATPTTQTRQITGTGHTQTNGTVSKGILTFLNGSFNPFTISVATTIPGPNGTEFLTDGPITIPAANTNTNRDGQATISAHATKVGTIGNIQALNINQTCCTTGNFVVVQNTSAFTGGQDPADYKFVQQEDVDAVVNPLVKTLTQQAQGDINGQLAANEKLIGNPDCTKNITSNKGEIGDQGHNVTSTSVTVSATCTAMAYDQKGAQQVAQDRLQRMAARDPGTGYARVGNITSQVVSVNRQSQNITLLVSAQGTWAYQFSPQSQRQLLQSVAGKSVGAAEALLKQQNGIANVFIHIKGGDTATLPTNPASINIQIQDIQVPKSANG</sequence>
<name>A0A402ARK7_9CHLR</name>
<accession>A0A402ARK7</accession>
<reference evidence="10" key="1">
    <citation type="submission" date="2018-12" db="EMBL/GenBank/DDBJ databases">
        <title>Tengunoibacter tsumagoiensis gen. nov., sp. nov., Dictyobacter kobayashii sp. nov., D. alpinus sp. nov., and D. joshuensis sp. nov. and description of Dictyobacteraceae fam. nov. within the order Ktedonobacterales isolated from Tengu-no-mugimeshi.</title>
        <authorList>
            <person name="Wang C.M."/>
            <person name="Zheng Y."/>
            <person name="Sakai Y."/>
            <person name="Toyoda A."/>
            <person name="Minakuchi Y."/>
            <person name="Abe K."/>
            <person name="Yokota A."/>
            <person name="Yabe S."/>
        </authorList>
    </citation>
    <scope>NUCLEOTIDE SEQUENCE [LARGE SCALE GENOMIC DNA]</scope>
    <source>
        <strain evidence="10">Uno11</strain>
    </source>
</reference>
<evidence type="ECO:0000256" key="7">
    <source>
        <dbReference type="SAM" id="Phobius"/>
    </source>
</evidence>
<keyword evidence="10" id="KW-1185">Reference proteome</keyword>
<feature type="compositionally biased region" description="Polar residues" evidence="6">
    <location>
        <begin position="255"/>
        <end position="276"/>
    </location>
</feature>
<keyword evidence="3" id="KW-0547">Nucleotide-binding</keyword>
<keyword evidence="4" id="KW-0418">Kinase</keyword>
<protein>
    <recommendedName>
        <fullName evidence="1">non-specific serine/threonine protein kinase</fullName>
        <ecNumber evidence="1">2.7.11.1</ecNumber>
    </recommendedName>
</protein>
<feature type="compositionally biased region" description="Polar residues" evidence="6">
    <location>
        <begin position="195"/>
        <end position="204"/>
    </location>
</feature>
<evidence type="ECO:0000259" key="8">
    <source>
        <dbReference type="PROSITE" id="PS50011"/>
    </source>
</evidence>
<dbReference type="InterPro" id="IPR050660">
    <property type="entry name" value="NEK_Ser/Thr_kinase"/>
</dbReference>
<evidence type="ECO:0000313" key="9">
    <source>
        <dbReference type="EMBL" id="GCE21734.1"/>
    </source>
</evidence>
<dbReference type="EC" id="2.7.11.1" evidence="1"/>
<keyword evidence="2" id="KW-0808">Transferase</keyword>
<keyword evidence="7" id="KW-0472">Membrane</keyword>
<dbReference type="InterPro" id="IPR011009">
    <property type="entry name" value="Kinase-like_dom_sf"/>
</dbReference>
<feature type="domain" description="Protein kinase" evidence="8">
    <location>
        <begin position="1"/>
        <end position="153"/>
    </location>
</feature>
<dbReference type="PANTHER" id="PTHR43671">
    <property type="entry name" value="SERINE/THREONINE-PROTEIN KINASE NEK"/>
    <property type="match status" value="1"/>
</dbReference>
<dbReference type="GO" id="GO:0004674">
    <property type="term" value="F:protein serine/threonine kinase activity"/>
    <property type="evidence" value="ECO:0007669"/>
    <property type="project" value="UniProtKB-EC"/>
</dbReference>
<feature type="compositionally biased region" description="Polar residues" evidence="6">
    <location>
        <begin position="163"/>
        <end position="182"/>
    </location>
</feature>